<dbReference type="RefSeq" id="XP_007682000.1">
    <property type="nucleotide sequence ID" value="XM_007683810.1"/>
</dbReference>
<dbReference type="PANTHER" id="PTHR37315">
    <property type="entry name" value="UPF0311 PROTEIN BLR7842"/>
    <property type="match status" value="1"/>
</dbReference>
<evidence type="ECO:0000313" key="2">
    <source>
        <dbReference type="Proteomes" id="UP000011761"/>
    </source>
</evidence>
<reference evidence="1 2" key="1">
    <citation type="journal article" date="2012" name="PLoS Pathog.">
        <title>Diverse lifestyles and strategies of plant pathogenesis encoded in the genomes of eighteen Dothideomycetes fungi.</title>
        <authorList>
            <person name="Ohm R.A."/>
            <person name="Feau N."/>
            <person name="Henrissat B."/>
            <person name="Schoch C.L."/>
            <person name="Horwitz B.A."/>
            <person name="Barry K.W."/>
            <person name="Condon B.J."/>
            <person name="Copeland A.C."/>
            <person name="Dhillon B."/>
            <person name="Glaser F."/>
            <person name="Hesse C.N."/>
            <person name="Kosti I."/>
            <person name="LaButti K."/>
            <person name="Lindquist E.A."/>
            <person name="Lucas S."/>
            <person name="Salamov A.A."/>
            <person name="Bradshaw R.E."/>
            <person name="Ciuffetti L."/>
            <person name="Hamelin R.C."/>
            <person name="Kema G.H.J."/>
            <person name="Lawrence C."/>
            <person name="Scott J.A."/>
            <person name="Spatafora J.W."/>
            <person name="Turgeon B.G."/>
            <person name="de Wit P.J.G.M."/>
            <person name="Zhong S."/>
            <person name="Goodwin S.B."/>
            <person name="Grigoriev I.V."/>
        </authorList>
    </citation>
    <scope>NUCLEOTIDE SEQUENCE [LARGE SCALE GENOMIC DNA]</scope>
    <source>
        <strain evidence="1 2">UAMH 10762</strain>
    </source>
</reference>
<dbReference type="Gene3D" id="2.40.160.20">
    <property type="match status" value="1"/>
</dbReference>
<dbReference type="InterPro" id="IPR020915">
    <property type="entry name" value="UPF0311"/>
</dbReference>
<protein>
    <submittedName>
        <fullName evidence="1">Uncharacterized protein</fullName>
    </submittedName>
</protein>
<organism evidence="1 2">
    <name type="scientific">Baudoinia panamericana (strain UAMH 10762)</name>
    <name type="common">Angels' share fungus</name>
    <name type="synonym">Baudoinia compniacensis (strain UAMH 10762)</name>
    <dbReference type="NCBI Taxonomy" id="717646"/>
    <lineage>
        <taxon>Eukaryota</taxon>
        <taxon>Fungi</taxon>
        <taxon>Dikarya</taxon>
        <taxon>Ascomycota</taxon>
        <taxon>Pezizomycotina</taxon>
        <taxon>Dothideomycetes</taxon>
        <taxon>Dothideomycetidae</taxon>
        <taxon>Mycosphaerellales</taxon>
        <taxon>Teratosphaeriaceae</taxon>
        <taxon>Baudoinia</taxon>
    </lineage>
</organism>
<evidence type="ECO:0000313" key="1">
    <source>
        <dbReference type="EMBL" id="EMC90835.1"/>
    </source>
</evidence>
<gene>
    <name evidence="1" type="ORF">BAUCODRAFT_334459</name>
</gene>
<name>M2MX56_BAUPA</name>
<dbReference type="HAMAP" id="MF_00775">
    <property type="entry name" value="UPF0311"/>
    <property type="match status" value="1"/>
</dbReference>
<dbReference type="eggNOG" id="ENOG502S4VQ">
    <property type="taxonomic scope" value="Eukaryota"/>
</dbReference>
<dbReference type="AlphaFoldDB" id="M2MX56"/>
<dbReference type="Pfam" id="PF11578">
    <property type="entry name" value="DUF3237"/>
    <property type="match status" value="1"/>
</dbReference>
<dbReference type="OMA" id="TNEGYGR"/>
<dbReference type="STRING" id="717646.M2MX56"/>
<dbReference type="HOGENOM" id="CLU_096872_4_1_1"/>
<dbReference type="EMBL" id="KB445566">
    <property type="protein sequence ID" value="EMC90835.1"/>
    <property type="molecule type" value="Genomic_DNA"/>
</dbReference>
<dbReference type="PANTHER" id="PTHR37315:SF1">
    <property type="entry name" value="UPF0311 PROTEIN BLR7842"/>
    <property type="match status" value="1"/>
</dbReference>
<keyword evidence="2" id="KW-1185">Reference proteome</keyword>
<dbReference type="KEGG" id="bcom:BAUCODRAFT_334459"/>
<dbReference type="Proteomes" id="UP000011761">
    <property type="component" value="Unassembled WGS sequence"/>
</dbReference>
<proteinExistence type="inferred from homology"/>
<dbReference type="GeneID" id="19112125"/>
<sequence length="141" mass="15420">MAPTLNYVFSLHVNLAPPVDLGPLSAGHRRYIPITGGSIKGTRLEGIILPGGGDWNDAQVDGSYHMRAEYVLQANDGTSIFIHNEGDARNDASSGWYARTVAKFDVKEGPHAWLKKSLIIGEQLPPPPSLAFVEFNFYEVL</sequence>
<dbReference type="OrthoDB" id="2544694at2759"/>
<accession>M2MX56</accession>